<keyword evidence="4" id="KW-1185">Reference proteome</keyword>
<accession>A0A059FC63</accession>
<dbReference type="PATRIC" id="fig|1280952.3.peg.2224"/>
<sequence length="163" mass="17038">MKTQLSLLALGAVCLATAACSSGAGSRTPDEFRVVTKAPLTVPPDYSLRPPGAGESLPPEVEAAQNDNAAAFGATLGVNASASERALVAAANANAVSPMIRTRLDYEEFKSIRKPTTITDRILFWRKDNPEDAESAATDNATGNEPVIIESTSAKPRVKLPGT</sequence>
<organism evidence="3 4">
    <name type="scientific">Hyphomonas jannaschiana VP2</name>
    <dbReference type="NCBI Taxonomy" id="1280952"/>
    <lineage>
        <taxon>Bacteria</taxon>
        <taxon>Pseudomonadati</taxon>
        <taxon>Pseudomonadota</taxon>
        <taxon>Alphaproteobacteria</taxon>
        <taxon>Hyphomonadales</taxon>
        <taxon>Hyphomonadaceae</taxon>
        <taxon>Hyphomonas</taxon>
    </lineage>
</organism>
<evidence type="ECO:0000256" key="2">
    <source>
        <dbReference type="SAM" id="SignalP"/>
    </source>
</evidence>
<comment type="caution">
    <text evidence="3">The sequence shown here is derived from an EMBL/GenBank/DDBJ whole genome shotgun (WGS) entry which is preliminary data.</text>
</comment>
<evidence type="ECO:0000256" key="1">
    <source>
        <dbReference type="SAM" id="MobiDB-lite"/>
    </source>
</evidence>
<gene>
    <name evidence="3" type="ORF">HJA_11130</name>
</gene>
<feature type="chain" id="PRO_5001572188" evidence="2">
    <location>
        <begin position="19"/>
        <end position="163"/>
    </location>
</feature>
<protein>
    <submittedName>
        <fullName evidence="3">Putative lipoprotein</fullName>
    </submittedName>
</protein>
<proteinExistence type="predicted"/>
<dbReference type="RefSeq" id="WP_051597600.1">
    <property type="nucleotide sequence ID" value="NZ_ARYJ01000006.1"/>
</dbReference>
<dbReference type="PROSITE" id="PS51257">
    <property type="entry name" value="PROKAR_LIPOPROTEIN"/>
    <property type="match status" value="1"/>
</dbReference>
<dbReference type="OrthoDB" id="8478256at2"/>
<dbReference type="EMBL" id="ARYJ01000006">
    <property type="protein sequence ID" value="KCZ88131.1"/>
    <property type="molecule type" value="Genomic_DNA"/>
</dbReference>
<feature type="signal peptide" evidence="2">
    <location>
        <begin position="1"/>
        <end position="18"/>
    </location>
</feature>
<dbReference type="Pfam" id="PF11233">
    <property type="entry name" value="DUF3035"/>
    <property type="match status" value="1"/>
</dbReference>
<name>A0A059FC63_9PROT</name>
<dbReference type="Proteomes" id="UP000024816">
    <property type="component" value="Unassembled WGS sequence"/>
</dbReference>
<keyword evidence="2" id="KW-0732">Signal</keyword>
<feature type="region of interest" description="Disordered" evidence="1">
    <location>
        <begin position="131"/>
        <end position="163"/>
    </location>
</feature>
<reference evidence="3 4" key="1">
    <citation type="journal article" date="2014" name="Antonie Van Leeuwenhoek">
        <title>Hyphomonas beringensis sp. nov. and Hyphomonas chukchiensis sp. nov., isolated from surface seawater of the Bering Sea and Chukchi Sea.</title>
        <authorList>
            <person name="Li C."/>
            <person name="Lai Q."/>
            <person name="Li G."/>
            <person name="Dong C."/>
            <person name="Wang J."/>
            <person name="Liao Y."/>
            <person name="Shao Z."/>
        </authorList>
    </citation>
    <scope>NUCLEOTIDE SEQUENCE [LARGE SCALE GENOMIC DNA]</scope>
    <source>
        <strain evidence="3 4">VP2</strain>
    </source>
</reference>
<dbReference type="AlphaFoldDB" id="A0A059FC63"/>
<dbReference type="InterPro" id="IPR021395">
    <property type="entry name" value="DUF3035"/>
</dbReference>
<dbReference type="eggNOG" id="ENOG5030N9J">
    <property type="taxonomic scope" value="Bacteria"/>
</dbReference>
<evidence type="ECO:0000313" key="4">
    <source>
        <dbReference type="Proteomes" id="UP000024816"/>
    </source>
</evidence>
<keyword evidence="3" id="KW-0449">Lipoprotein</keyword>
<dbReference type="STRING" id="1280952.HJA_11130"/>
<evidence type="ECO:0000313" key="3">
    <source>
        <dbReference type="EMBL" id="KCZ88131.1"/>
    </source>
</evidence>